<evidence type="ECO:0000256" key="4">
    <source>
        <dbReference type="ARBA" id="ARBA00022692"/>
    </source>
</evidence>
<proteinExistence type="inferred from homology"/>
<protein>
    <recommendedName>
        <fullName evidence="12">RND transporter</fullName>
    </recommendedName>
</protein>
<evidence type="ECO:0000313" key="11">
    <source>
        <dbReference type="Proteomes" id="UP000235616"/>
    </source>
</evidence>
<dbReference type="Pfam" id="PF02321">
    <property type="entry name" value="OEP"/>
    <property type="match status" value="2"/>
</dbReference>
<evidence type="ECO:0000256" key="1">
    <source>
        <dbReference type="ARBA" id="ARBA00004370"/>
    </source>
</evidence>
<dbReference type="RefSeq" id="WP_102645213.1">
    <property type="nucleotide sequence ID" value="NZ_PNYA01000007.1"/>
</dbReference>
<keyword evidence="7 9" id="KW-0564">Palmitate</keyword>
<feature type="chain" id="PRO_5014488963" description="RND transporter" evidence="9">
    <location>
        <begin position="31"/>
        <end position="483"/>
    </location>
</feature>
<dbReference type="EMBL" id="PNYA01000007">
    <property type="protein sequence ID" value="PMS20832.1"/>
    <property type="molecule type" value="Genomic_DNA"/>
</dbReference>
<comment type="similarity">
    <text evidence="2 9">Belongs to the outer membrane factor (OMF) (TC 1.B.17) family.</text>
</comment>
<organism evidence="10 11">
    <name type="scientific">Trinickia dabaoshanensis</name>
    <dbReference type="NCBI Taxonomy" id="564714"/>
    <lineage>
        <taxon>Bacteria</taxon>
        <taxon>Pseudomonadati</taxon>
        <taxon>Pseudomonadota</taxon>
        <taxon>Betaproteobacteria</taxon>
        <taxon>Burkholderiales</taxon>
        <taxon>Burkholderiaceae</taxon>
        <taxon>Trinickia</taxon>
    </lineage>
</organism>
<evidence type="ECO:0000256" key="7">
    <source>
        <dbReference type="ARBA" id="ARBA00023139"/>
    </source>
</evidence>
<evidence type="ECO:0000256" key="2">
    <source>
        <dbReference type="ARBA" id="ARBA00007613"/>
    </source>
</evidence>
<dbReference type="InterPro" id="IPR003423">
    <property type="entry name" value="OMP_efflux"/>
</dbReference>
<feature type="signal peptide" evidence="9">
    <location>
        <begin position="1"/>
        <end position="30"/>
    </location>
</feature>
<evidence type="ECO:0000256" key="3">
    <source>
        <dbReference type="ARBA" id="ARBA00022452"/>
    </source>
</evidence>
<dbReference type="PANTHER" id="PTHR30203">
    <property type="entry name" value="OUTER MEMBRANE CATION EFFLUX PROTEIN"/>
    <property type="match status" value="1"/>
</dbReference>
<dbReference type="GO" id="GO:0015562">
    <property type="term" value="F:efflux transmembrane transporter activity"/>
    <property type="evidence" value="ECO:0007669"/>
    <property type="project" value="InterPro"/>
</dbReference>
<dbReference type="OrthoDB" id="9770517at2"/>
<dbReference type="PROSITE" id="PS51257">
    <property type="entry name" value="PROKAR_LIPOPROTEIN"/>
    <property type="match status" value="1"/>
</dbReference>
<comment type="caution">
    <text evidence="10">The sequence shown here is derived from an EMBL/GenBank/DDBJ whole genome shotgun (WGS) entry which is preliminary data.</text>
</comment>
<name>A0A2N7VUK2_9BURK</name>
<dbReference type="AlphaFoldDB" id="A0A2N7VUK2"/>
<evidence type="ECO:0000256" key="6">
    <source>
        <dbReference type="ARBA" id="ARBA00023136"/>
    </source>
</evidence>
<sequence>MLTRTFRARPRSARLAAALAAAALSGCAPFGEQPPTATITPVERFDAGAAIRRASAGEQPAPRWWDAFGDAQLDRIVDDARFGAPSLRVQHERVQQALAEADVERAAGLPMVDAKADAIPQRLSKSYRTPPPAAGHWQVDTQALVTASFDLDLAGRLRATARAARLHADQQQALETAATVSLEAAIVETYLQLALEQQLLAIAQDTLTQHEHLLKLTTARVDAGIDMRTAALRAGEPVPLARAGIERHRAAVAGLRHRLAALVGRGPGYADTLVAPAGILAARMPLPAVLPASLIGRRPDVLAARYDVEANAAGIEAARAAFYPDIDLLAFAGVQSFGFRALLHGNSGTFGAGPALTLPIFEGGRLRAALRARNSAYNAAVAAYDDTVVGALAEVSDALTQIDALSRERDWQRQALERAQQTYDVETRRYAKGITGYLDVLLAQGRLLEDRTSVAQADASFAIEHVRLITALGGASTPVGVQP</sequence>
<evidence type="ECO:0000256" key="8">
    <source>
        <dbReference type="ARBA" id="ARBA00023288"/>
    </source>
</evidence>
<evidence type="ECO:0000313" key="10">
    <source>
        <dbReference type="EMBL" id="PMS20832.1"/>
    </source>
</evidence>
<dbReference type="InterPro" id="IPR010131">
    <property type="entry name" value="MdtP/NodT-like"/>
</dbReference>
<keyword evidence="11" id="KW-1185">Reference proteome</keyword>
<accession>A0A2N7VUK2</accession>
<keyword evidence="5 9" id="KW-0732">Signal</keyword>
<gene>
    <name evidence="10" type="ORF">C0Z18_09870</name>
</gene>
<comment type="subcellular location">
    <subcellularLocation>
        <location evidence="9">Cell membrane</location>
        <topology evidence="9">Lipid-anchor</topology>
    </subcellularLocation>
    <subcellularLocation>
        <location evidence="1">Membrane</location>
    </subcellularLocation>
</comment>
<keyword evidence="6 9" id="KW-0472">Membrane</keyword>
<evidence type="ECO:0000256" key="5">
    <source>
        <dbReference type="ARBA" id="ARBA00022729"/>
    </source>
</evidence>
<dbReference type="GO" id="GO:0005886">
    <property type="term" value="C:plasma membrane"/>
    <property type="evidence" value="ECO:0007669"/>
    <property type="project" value="UniProtKB-SubCell"/>
</dbReference>
<keyword evidence="8 9" id="KW-0449">Lipoprotein</keyword>
<keyword evidence="4 9" id="KW-0812">Transmembrane</keyword>
<reference evidence="10 11" key="1">
    <citation type="submission" date="2018-01" db="EMBL/GenBank/DDBJ databases">
        <title>Whole genome analyses suggest that Burkholderia sensu lato contains two further novel genera in the rhizoxinica-symbiotica group Mycetohabitans gen. nov., and Trinickia gen. nov.: implications for the evolution of diazotrophy and nodulation in the Burkholderiaceae.</title>
        <authorList>
            <person name="Estrada-de los Santos P."/>
            <person name="Palmer M."/>
            <person name="Chavez-Ramirez B."/>
            <person name="Beukes C."/>
            <person name="Steenkamp E.T."/>
            <person name="Hirsch A.M."/>
            <person name="Manyaka P."/>
            <person name="Maluk M."/>
            <person name="Lafos M."/>
            <person name="Crook M."/>
            <person name="Gross E."/>
            <person name="Simon M.F."/>
            <person name="Bueno dos Reis Junior F."/>
            <person name="Poole P.S."/>
            <person name="Venter S.N."/>
            <person name="James E.K."/>
        </authorList>
    </citation>
    <scope>NUCLEOTIDE SEQUENCE [LARGE SCALE GENOMIC DNA]</scope>
    <source>
        <strain evidence="10 11">GIMN1.004</strain>
    </source>
</reference>
<dbReference type="PANTHER" id="PTHR30203:SF20">
    <property type="entry name" value="MULTIDRUG RESISTANCE OUTER MEMBRANE PROTEIN MDTP-RELATED"/>
    <property type="match status" value="1"/>
</dbReference>
<dbReference type="Proteomes" id="UP000235616">
    <property type="component" value="Unassembled WGS sequence"/>
</dbReference>
<dbReference type="NCBIfam" id="TIGR01845">
    <property type="entry name" value="outer_NodT"/>
    <property type="match status" value="1"/>
</dbReference>
<dbReference type="SUPFAM" id="SSF56954">
    <property type="entry name" value="Outer membrane efflux proteins (OEP)"/>
    <property type="match status" value="1"/>
</dbReference>
<keyword evidence="3 9" id="KW-1134">Transmembrane beta strand</keyword>
<evidence type="ECO:0000256" key="9">
    <source>
        <dbReference type="RuleBase" id="RU362097"/>
    </source>
</evidence>
<dbReference type="Gene3D" id="1.20.1600.10">
    <property type="entry name" value="Outer membrane efflux proteins (OEP)"/>
    <property type="match status" value="1"/>
</dbReference>
<dbReference type="Gene3D" id="2.20.200.10">
    <property type="entry name" value="Outer membrane efflux proteins (OEP)"/>
    <property type="match status" value="1"/>
</dbReference>
<evidence type="ECO:0008006" key="12">
    <source>
        <dbReference type="Google" id="ProtNLM"/>
    </source>
</evidence>